<protein>
    <submittedName>
        <fullName evidence="1">Uncharacterized protein</fullName>
    </submittedName>
</protein>
<evidence type="ECO:0000313" key="2">
    <source>
        <dbReference type="Proteomes" id="UP000276133"/>
    </source>
</evidence>
<proteinExistence type="predicted"/>
<dbReference type="EMBL" id="REGN01006764">
    <property type="protein sequence ID" value="RNA08384.1"/>
    <property type="molecule type" value="Genomic_DNA"/>
</dbReference>
<dbReference type="AlphaFoldDB" id="A0A3M7QB44"/>
<comment type="caution">
    <text evidence="1">The sequence shown here is derived from an EMBL/GenBank/DDBJ whole genome shotgun (WGS) entry which is preliminary data.</text>
</comment>
<keyword evidence="2" id="KW-1185">Reference proteome</keyword>
<gene>
    <name evidence="1" type="ORF">BpHYR1_048476</name>
</gene>
<sequence length="118" mass="13947">MESKNLISSLANDPFWLNSLIPNNTSKYLIIRVAESVNFQITDQEVCLARDFMPNEKLLIYLGNKHCSCFMVWLLRNRVSNMSFLDRFYQTNIYKLQLFNFIDYSLVCDNLDNKMIES</sequence>
<name>A0A3M7QB44_BRAPC</name>
<accession>A0A3M7QB44</accession>
<feature type="non-terminal residue" evidence="1">
    <location>
        <position position="118"/>
    </location>
</feature>
<reference evidence="1 2" key="1">
    <citation type="journal article" date="2018" name="Sci. Rep.">
        <title>Genomic signatures of local adaptation to the degree of environmental predictability in rotifers.</title>
        <authorList>
            <person name="Franch-Gras L."/>
            <person name="Hahn C."/>
            <person name="Garcia-Roger E.M."/>
            <person name="Carmona M.J."/>
            <person name="Serra M."/>
            <person name="Gomez A."/>
        </authorList>
    </citation>
    <scope>NUCLEOTIDE SEQUENCE [LARGE SCALE GENOMIC DNA]</scope>
    <source>
        <strain evidence="1">HYR1</strain>
    </source>
</reference>
<evidence type="ECO:0000313" key="1">
    <source>
        <dbReference type="EMBL" id="RNA08384.1"/>
    </source>
</evidence>
<organism evidence="1 2">
    <name type="scientific">Brachionus plicatilis</name>
    <name type="common">Marine rotifer</name>
    <name type="synonym">Brachionus muelleri</name>
    <dbReference type="NCBI Taxonomy" id="10195"/>
    <lineage>
        <taxon>Eukaryota</taxon>
        <taxon>Metazoa</taxon>
        <taxon>Spiralia</taxon>
        <taxon>Gnathifera</taxon>
        <taxon>Rotifera</taxon>
        <taxon>Eurotatoria</taxon>
        <taxon>Monogononta</taxon>
        <taxon>Pseudotrocha</taxon>
        <taxon>Ploima</taxon>
        <taxon>Brachionidae</taxon>
        <taxon>Brachionus</taxon>
    </lineage>
</organism>
<dbReference type="Proteomes" id="UP000276133">
    <property type="component" value="Unassembled WGS sequence"/>
</dbReference>